<dbReference type="GO" id="GO:0004134">
    <property type="term" value="F:4-alpha-glucanotransferase activity"/>
    <property type="evidence" value="ECO:0007669"/>
    <property type="project" value="UniProtKB-EC"/>
</dbReference>
<dbReference type="GO" id="GO:0005975">
    <property type="term" value="P:carbohydrate metabolic process"/>
    <property type="evidence" value="ECO:0007669"/>
    <property type="project" value="InterPro"/>
</dbReference>
<keyword evidence="6 10" id="KW-0808">Transferase</keyword>
<dbReference type="SUPFAM" id="SSF51445">
    <property type="entry name" value="(Trans)glycosidases"/>
    <property type="match status" value="1"/>
</dbReference>
<comment type="similarity">
    <text evidence="2 10">Belongs to the disproportionating enzyme family.</text>
</comment>
<evidence type="ECO:0000256" key="11">
    <source>
        <dbReference type="SAM" id="MobiDB-lite"/>
    </source>
</evidence>
<keyword evidence="7 10" id="KW-0119">Carbohydrate metabolism</keyword>
<evidence type="ECO:0000256" key="10">
    <source>
        <dbReference type="RuleBase" id="RU361207"/>
    </source>
</evidence>
<accession>A0A844F4J2</accession>
<dbReference type="AlphaFoldDB" id="A0A844F4J2"/>
<comment type="caution">
    <text evidence="12">The sequence shown here is derived from an EMBL/GenBank/DDBJ whole genome shotgun (WGS) entry which is preliminary data.</text>
</comment>
<evidence type="ECO:0000256" key="3">
    <source>
        <dbReference type="ARBA" id="ARBA00012560"/>
    </source>
</evidence>
<evidence type="ECO:0000256" key="9">
    <source>
        <dbReference type="ARBA" id="ARBA00031501"/>
    </source>
</evidence>
<evidence type="ECO:0000256" key="6">
    <source>
        <dbReference type="ARBA" id="ARBA00022679"/>
    </source>
</evidence>
<dbReference type="Pfam" id="PF02446">
    <property type="entry name" value="Glyco_hydro_77"/>
    <property type="match status" value="1"/>
</dbReference>
<dbReference type="NCBIfam" id="NF011080">
    <property type="entry name" value="PRK14508.1-3"/>
    <property type="match status" value="1"/>
</dbReference>
<organism evidence="12 13">
    <name type="scientific">Clostridium scindens (strain JCM 10418 / VPI 12708)</name>
    <dbReference type="NCBI Taxonomy" id="29347"/>
    <lineage>
        <taxon>Bacteria</taxon>
        <taxon>Bacillati</taxon>
        <taxon>Bacillota</taxon>
        <taxon>Clostridia</taxon>
        <taxon>Lachnospirales</taxon>
        <taxon>Lachnospiraceae</taxon>
    </lineage>
</organism>
<dbReference type="Proteomes" id="UP000462363">
    <property type="component" value="Unassembled WGS sequence"/>
</dbReference>
<dbReference type="InterPro" id="IPR017853">
    <property type="entry name" value="GH"/>
</dbReference>
<dbReference type="PANTHER" id="PTHR32438:SF5">
    <property type="entry name" value="4-ALPHA-GLUCANOTRANSFERASE DPE1, CHLOROPLASTIC_AMYLOPLASTIC"/>
    <property type="match status" value="1"/>
</dbReference>
<evidence type="ECO:0000313" key="12">
    <source>
        <dbReference type="EMBL" id="MSS39913.1"/>
    </source>
</evidence>
<evidence type="ECO:0000256" key="7">
    <source>
        <dbReference type="ARBA" id="ARBA00023277"/>
    </source>
</evidence>
<gene>
    <name evidence="12" type="primary">malQ</name>
    <name evidence="12" type="ORF">FYJ37_06005</name>
</gene>
<dbReference type="EMBL" id="VUMB01000010">
    <property type="protein sequence ID" value="MSS39913.1"/>
    <property type="molecule type" value="Genomic_DNA"/>
</dbReference>
<dbReference type="EC" id="2.4.1.25" evidence="3 10"/>
<evidence type="ECO:0000256" key="4">
    <source>
        <dbReference type="ARBA" id="ARBA00020295"/>
    </source>
</evidence>
<name>A0A844F4J2_CLOSV</name>
<evidence type="ECO:0000256" key="8">
    <source>
        <dbReference type="ARBA" id="ARBA00031423"/>
    </source>
</evidence>
<feature type="region of interest" description="Disordered" evidence="11">
    <location>
        <begin position="482"/>
        <end position="506"/>
    </location>
</feature>
<dbReference type="Gene3D" id="3.20.20.80">
    <property type="entry name" value="Glycosidases"/>
    <property type="match status" value="1"/>
</dbReference>
<keyword evidence="5 10" id="KW-0328">Glycosyltransferase</keyword>
<dbReference type="NCBIfam" id="TIGR00217">
    <property type="entry name" value="malQ"/>
    <property type="match status" value="1"/>
</dbReference>
<protein>
    <recommendedName>
        <fullName evidence="4 10">4-alpha-glucanotransferase</fullName>
        <ecNumber evidence="3 10">2.4.1.25</ecNumber>
    </recommendedName>
    <alternativeName>
        <fullName evidence="8 10">Amylomaltase</fullName>
    </alternativeName>
    <alternativeName>
        <fullName evidence="9 10">Disproportionating enzyme</fullName>
    </alternativeName>
</protein>
<dbReference type="NCBIfam" id="NF011079">
    <property type="entry name" value="PRK14508.1-2"/>
    <property type="match status" value="1"/>
</dbReference>
<evidence type="ECO:0000256" key="5">
    <source>
        <dbReference type="ARBA" id="ARBA00022676"/>
    </source>
</evidence>
<dbReference type="InterPro" id="IPR003385">
    <property type="entry name" value="Glyco_hydro_77"/>
</dbReference>
<evidence type="ECO:0000313" key="13">
    <source>
        <dbReference type="Proteomes" id="UP000462363"/>
    </source>
</evidence>
<comment type="catalytic activity">
    <reaction evidence="1 10">
        <text>Transfers a segment of a (1-&gt;4)-alpha-D-glucan to a new position in an acceptor, which may be glucose or a (1-&gt;4)-alpha-D-glucan.</text>
        <dbReference type="EC" id="2.4.1.25"/>
    </reaction>
</comment>
<proteinExistence type="inferred from homology"/>
<evidence type="ECO:0000256" key="2">
    <source>
        <dbReference type="ARBA" id="ARBA00005684"/>
    </source>
</evidence>
<evidence type="ECO:0000256" key="1">
    <source>
        <dbReference type="ARBA" id="ARBA00000439"/>
    </source>
</evidence>
<dbReference type="RefSeq" id="WP_154323000.1">
    <property type="nucleotide sequence ID" value="NZ_CAUEXX010000006.1"/>
</dbReference>
<dbReference type="PANTHER" id="PTHR32438">
    <property type="entry name" value="4-ALPHA-GLUCANOTRANSFERASE DPE1, CHLOROPLASTIC/AMYLOPLASTIC"/>
    <property type="match status" value="1"/>
</dbReference>
<sequence>MRKAGLLMPVSALPSDYGVGDFGRGSREFIDIMKECGLHIWQILPMNPLGYGNSPYQPYSSFAGDEIYLDLDALSEEGLLNRKPAPFRREEARVDYEKVRAYKRKYLQEAFRNFSPDSEYETFKKQEWVYPYAVFLTLKRHNGMKCWNEWKEEHKNWIKDRAFDISIYEAEICFEMFVQYVFYRQWKALKNYANVNKIEIMGDIPFYVGLDSLDVWMNQDEFLLGADGKPTFIAGVPPDYFSKDGQRWGNPIYNWERMKENGFVFWRKRFGYNARLFDIIRIDHFRAFDTYWKIPASSPTAREGEWIEAPGYALLDVLLKDNPDVRIVAEDLGDMRPQVYELRDAYHLPGMKIIQFTFDPMEHNNLFEDRENMIVYTGTHDNETIKGWFEGQPREVRLATERELYAWGYEEDSLVKNFICYTLDNKADTAILPVQDVLELDNAGRLNTPGTLGTPNWEWRLASLDKLKDKKAFIRKALAKSGRVEGGKMPVRKRRRPDCKEDKKGI</sequence>
<reference evidence="12 13" key="1">
    <citation type="submission" date="2019-08" db="EMBL/GenBank/DDBJ databases">
        <title>In-depth cultivation of the pig gut microbiome towards novel bacterial diversity and tailored functional studies.</title>
        <authorList>
            <person name="Wylensek D."/>
            <person name="Hitch T.C.A."/>
            <person name="Clavel T."/>
        </authorList>
    </citation>
    <scope>NUCLEOTIDE SEQUENCE [LARGE SCALE GENOMIC DNA]</scope>
    <source>
        <strain evidence="12 13">BL-389-WT-3D</strain>
    </source>
</reference>